<protein>
    <submittedName>
        <fullName evidence="1">Uncharacterized protein</fullName>
    </submittedName>
</protein>
<gene>
    <name evidence="1" type="ORF">FKW77_007344</name>
</gene>
<name>A0A517L3N6_9PEZI</name>
<keyword evidence="2" id="KW-1185">Reference proteome</keyword>
<organism evidence="1 2">
    <name type="scientific">Venturia effusa</name>
    <dbReference type="NCBI Taxonomy" id="50376"/>
    <lineage>
        <taxon>Eukaryota</taxon>
        <taxon>Fungi</taxon>
        <taxon>Dikarya</taxon>
        <taxon>Ascomycota</taxon>
        <taxon>Pezizomycotina</taxon>
        <taxon>Dothideomycetes</taxon>
        <taxon>Pleosporomycetidae</taxon>
        <taxon>Venturiales</taxon>
        <taxon>Venturiaceae</taxon>
        <taxon>Venturia</taxon>
    </lineage>
</organism>
<accession>A0A517L3N6</accession>
<evidence type="ECO:0000313" key="2">
    <source>
        <dbReference type="Proteomes" id="UP000316270"/>
    </source>
</evidence>
<proteinExistence type="predicted"/>
<dbReference type="Proteomes" id="UP000316270">
    <property type="component" value="Chromosome 4"/>
</dbReference>
<dbReference type="AlphaFoldDB" id="A0A517L3N6"/>
<evidence type="ECO:0000313" key="1">
    <source>
        <dbReference type="EMBL" id="QDS70248.1"/>
    </source>
</evidence>
<dbReference type="EMBL" id="CP042188">
    <property type="protein sequence ID" value="QDS70248.1"/>
    <property type="molecule type" value="Genomic_DNA"/>
</dbReference>
<dbReference type="OrthoDB" id="3922294at2759"/>
<sequence>MATFRLKSLHAQNNIMNKLCADDSALEAEYARNKARGMDESHPDMQVLRTRIAEATRKSYEAFAKFKTIYDQDKPAFHGLHLNEVEEYHMAKVKFILGQIQVLPVTGGVAPEGDLRGLHRILREDLKQERQLLVKLLLRSAEAYEASQKDANERFNERKRGVKRLESVRKRDAPIGNIEHMMGELEEDLRLYFRNR</sequence>
<reference evidence="1 2" key="1">
    <citation type="submission" date="2019-07" db="EMBL/GenBank/DDBJ databases">
        <title>Finished genome of Venturia effusa.</title>
        <authorList>
            <person name="Young C.A."/>
            <person name="Cox M.P."/>
            <person name="Ganley A.R.D."/>
            <person name="David W.J."/>
        </authorList>
    </citation>
    <scope>NUCLEOTIDE SEQUENCE [LARGE SCALE GENOMIC DNA]</scope>
    <source>
        <strain evidence="2">albino</strain>
    </source>
</reference>